<dbReference type="STRING" id="765440.A0A0C3F1E7"/>
<keyword evidence="2" id="KW-1185">Reference proteome</keyword>
<organism evidence="1 2">
    <name type="scientific">Piloderma croceum (strain F 1598)</name>
    <dbReference type="NCBI Taxonomy" id="765440"/>
    <lineage>
        <taxon>Eukaryota</taxon>
        <taxon>Fungi</taxon>
        <taxon>Dikarya</taxon>
        <taxon>Basidiomycota</taxon>
        <taxon>Agaricomycotina</taxon>
        <taxon>Agaricomycetes</taxon>
        <taxon>Agaricomycetidae</taxon>
        <taxon>Atheliales</taxon>
        <taxon>Atheliaceae</taxon>
        <taxon>Piloderma</taxon>
    </lineage>
</organism>
<dbReference type="OrthoDB" id="3027474at2759"/>
<reference evidence="1 2" key="1">
    <citation type="submission" date="2014-04" db="EMBL/GenBank/DDBJ databases">
        <authorList>
            <consortium name="DOE Joint Genome Institute"/>
            <person name="Kuo A."/>
            <person name="Tarkka M."/>
            <person name="Buscot F."/>
            <person name="Kohler A."/>
            <person name="Nagy L.G."/>
            <person name="Floudas D."/>
            <person name="Copeland A."/>
            <person name="Barry K.W."/>
            <person name="Cichocki N."/>
            <person name="Veneault-Fourrey C."/>
            <person name="LaButti K."/>
            <person name="Lindquist E.A."/>
            <person name="Lipzen A."/>
            <person name="Lundell T."/>
            <person name="Morin E."/>
            <person name="Murat C."/>
            <person name="Sun H."/>
            <person name="Tunlid A."/>
            <person name="Henrissat B."/>
            <person name="Grigoriev I.V."/>
            <person name="Hibbett D.S."/>
            <person name="Martin F."/>
            <person name="Nordberg H.P."/>
            <person name="Cantor M.N."/>
            <person name="Hua S.X."/>
        </authorList>
    </citation>
    <scope>NUCLEOTIDE SEQUENCE [LARGE SCALE GENOMIC DNA]</scope>
    <source>
        <strain evidence="1 2">F 1598</strain>
    </source>
</reference>
<dbReference type="Proteomes" id="UP000054166">
    <property type="component" value="Unassembled WGS sequence"/>
</dbReference>
<accession>A0A0C3F1E7</accession>
<feature type="non-terminal residue" evidence="1">
    <location>
        <position position="65"/>
    </location>
</feature>
<proteinExistence type="predicted"/>
<evidence type="ECO:0000313" key="2">
    <source>
        <dbReference type="Proteomes" id="UP000054166"/>
    </source>
</evidence>
<dbReference type="EMBL" id="KN833074">
    <property type="protein sequence ID" value="KIM73766.1"/>
    <property type="molecule type" value="Genomic_DNA"/>
</dbReference>
<gene>
    <name evidence="1" type="ORF">PILCRDRAFT_55142</name>
</gene>
<feature type="non-terminal residue" evidence="1">
    <location>
        <position position="1"/>
    </location>
</feature>
<dbReference type="InParanoid" id="A0A0C3F1E7"/>
<dbReference type="HOGENOM" id="CLU_193168_0_0_1"/>
<evidence type="ECO:0000313" key="1">
    <source>
        <dbReference type="EMBL" id="KIM73766.1"/>
    </source>
</evidence>
<sequence length="65" mass="7458">LCQSMKDDLAVLLDPETGFAPRFRQICRDQLAEFEENLDDRAHAEELAALRMEENTWGLLQALIP</sequence>
<name>A0A0C3F1E7_PILCF</name>
<dbReference type="AlphaFoldDB" id="A0A0C3F1E7"/>
<protein>
    <submittedName>
        <fullName evidence="1">Uncharacterized protein</fullName>
    </submittedName>
</protein>
<reference evidence="2" key="2">
    <citation type="submission" date="2015-01" db="EMBL/GenBank/DDBJ databases">
        <title>Evolutionary Origins and Diversification of the Mycorrhizal Mutualists.</title>
        <authorList>
            <consortium name="DOE Joint Genome Institute"/>
            <consortium name="Mycorrhizal Genomics Consortium"/>
            <person name="Kohler A."/>
            <person name="Kuo A."/>
            <person name="Nagy L.G."/>
            <person name="Floudas D."/>
            <person name="Copeland A."/>
            <person name="Barry K.W."/>
            <person name="Cichocki N."/>
            <person name="Veneault-Fourrey C."/>
            <person name="LaButti K."/>
            <person name="Lindquist E.A."/>
            <person name="Lipzen A."/>
            <person name="Lundell T."/>
            <person name="Morin E."/>
            <person name="Murat C."/>
            <person name="Riley R."/>
            <person name="Ohm R."/>
            <person name="Sun H."/>
            <person name="Tunlid A."/>
            <person name="Henrissat B."/>
            <person name="Grigoriev I.V."/>
            <person name="Hibbett D.S."/>
            <person name="Martin F."/>
        </authorList>
    </citation>
    <scope>NUCLEOTIDE SEQUENCE [LARGE SCALE GENOMIC DNA]</scope>
    <source>
        <strain evidence="2">F 1598</strain>
    </source>
</reference>